<feature type="domain" description="Alcohol dehydrogenase-like C-terminal" evidence="2">
    <location>
        <begin position="171"/>
        <end position="286"/>
    </location>
</feature>
<dbReference type="Gene3D" id="3.40.50.720">
    <property type="entry name" value="NAD(P)-binding Rossmann-like Domain"/>
    <property type="match status" value="1"/>
</dbReference>
<evidence type="ECO:0000313" key="4">
    <source>
        <dbReference type="EMBL" id="PIW66132.1"/>
    </source>
</evidence>
<dbReference type="InterPro" id="IPR036291">
    <property type="entry name" value="NAD(P)-bd_dom_sf"/>
</dbReference>
<dbReference type="InterPro" id="IPR013154">
    <property type="entry name" value="ADH-like_N"/>
</dbReference>
<keyword evidence="1" id="KW-0560">Oxidoreductase</keyword>
<dbReference type="AlphaFoldDB" id="A0A2J0LE38"/>
<dbReference type="SUPFAM" id="SSF51735">
    <property type="entry name" value="NAD(P)-binding Rossmann-fold domains"/>
    <property type="match status" value="1"/>
</dbReference>
<gene>
    <name evidence="4" type="ORF">COW11_04925</name>
</gene>
<feature type="domain" description="Alcohol dehydrogenase-like N-terminal" evidence="3">
    <location>
        <begin position="24"/>
        <end position="122"/>
    </location>
</feature>
<comment type="caution">
    <text evidence="4">The sequence shown here is derived from an EMBL/GenBank/DDBJ whole genome shotgun (WGS) entry which is preliminary data.</text>
</comment>
<dbReference type="Pfam" id="PF08240">
    <property type="entry name" value="ADH_N"/>
    <property type="match status" value="1"/>
</dbReference>
<dbReference type="InterPro" id="IPR050129">
    <property type="entry name" value="Zn_alcohol_dh"/>
</dbReference>
<dbReference type="InterPro" id="IPR013149">
    <property type="entry name" value="ADH-like_C"/>
</dbReference>
<dbReference type="GO" id="GO:0016491">
    <property type="term" value="F:oxidoreductase activity"/>
    <property type="evidence" value="ECO:0007669"/>
    <property type="project" value="UniProtKB-KW"/>
</dbReference>
<name>A0A2J0LE38_9BACT</name>
<dbReference type="InterPro" id="IPR011032">
    <property type="entry name" value="GroES-like_sf"/>
</dbReference>
<dbReference type="SUPFAM" id="SSF50129">
    <property type="entry name" value="GroES-like"/>
    <property type="match status" value="1"/>
</dbReference>
<dbReference type="EMBL" id="PFGP01000110">
    <property type="protein sequence ID" value="PIW66132.1"/>
    <property type="molecule type" value="Genomic_DNA"/>
</dbReference>
<protein>
    <submittedName>
        <fullName evidence="4">Alcohol dehydrogenase</fullName>
    </submittedName>
</protein>
<accession>A0A2J0LE38</accession>
<dbReference type="Gene3D" id="3.90.180.10">
    <property type="entry name" value="Medium-chain alcohol dehydrogenases, catalytic domain"/>
    <property type="match status" value="1"/>
</dbReference>
<reference evidence="4 5" key="1">
    <citation type="submission" date="2017-09" db="EMBL/GenBank/DDBJ databases">
        <title>Depth-based differentiation of microbial function through sediment-hosted aquifers and enrichment of novel symbionts in the deep terrestrial subsurface.</title>
        <authorList>
            <person name="Probst A.J."/>
            <person name="Ladd B."/>
            <person name="Jarett J.K."/>
            <person name="Geller-Mcgrath D.E."/>
            <person name="Sieber C.M."/>
            <person name="Emerson J.B."/>
            <person name="Anantharaman K."/>
            <person name="Thomas B.C."/>
            <person name="Malmstrom R."/>
            <person name="Stieglmeier M."/>
            <person name="Klingl A."/>
            <person name="Woyke T."/>
            <person name="Ryan C.M."/>
            <person name="Banfield J.F."/>
        </authorList>
    </citation>
    <scope>NUCLEOTIDE SEQUENCE [LARGE SCALE GENOMIC DNA]</scope>
    <source>
        <strain evidence="4">CG12_big_fil_rev_8_21_14_0_65_43_15</strain>
    </source>
</reference>
<dbReference type="Pfam" id="PF00107">
    <property type="entry name" value="ADH_zinc_N"/>
    <property type="match status" value="1"/>
</dbReference>
<dbReference type="Proteomes" id="UP000231267">
    <property type="component" value="Unassembled WGS sequence"/>
</dbReference>
<evidence type="ECO:0000313" key="5">
    <source>
        <dbReference type="Proteomes" id="UP000231267"/>
    </source>
</evidence>
<sequence>MKVAVYYSNNDIRIEERPKPVIKEGEILVRVKASGICGTDVMEWYRQKKAPRILGHEIAGEIAESKSQKYKAGQKVFVSHHVPCNKCKYCLEGNHTACEALHKGNYDPGGYSEFVRVPEANVNIGTYILPENVSCEEGAMIEPLACAVRGQIAIGVKKGQVVLILGSGVSGLLNILLAKLKGAQVYATDIDKSRLDKAKEYGADRIINAKEQLAIKADRIIICTGALSATAQAFDCIDRKGIIQFFAIPNKNIEIPVEDFWRNEITVTSTYGAAPVDLEEALRLIKDKKVNVKDMITHILPLSEIQKGFKIVLDAKDSLKVVLRP</sequence>
<evidence type="ECO:0000259" key="2">
    <source>
        <dbReference type="Pfam" id="PF00107"/>
    </source>
</evidence>
<proteinExistence type="predicted"/>
<evidence type="ECO:0000256" key="1">
    <source>
        <dbReference type="ARBA" id="ARBA00023002"/>
    </source>
</evidence>
<evidence type="ECO:0000259" key="3">
    <source>
        <dbReference type="Pfam" id="PF08240"/>
    </source>
</evidence>
<dbReference type="PANTHER" id="PTHR43401:SF2">
    <property type="entry name" value="L-THREONINE 3-DEHYDROGENASE"/>
    <property type="match status" value="1"/>
</dbReference>
<dbReference type="PANTHER" id="PTHR43401">
    <property type="entry name" value="L-THREONINE 3-DEHYDROGENASE"/>
    <property type="match status" value="1"/>
</dbReference>
<organism evidence="4 5">
    <name type="scientific">Candidatus Taenaricola geysiri</name>
    <dbReference type="NCBI Taxonomy" id="1974752"/>
    <lineage>
        <taxon>Bacteria</taxon>
        <taxon>Pseudomonadati</taxon>
        <taxon>Candidatus Omnitrophota</taxon>
        <taxon>Candidatus Taenaricola</taxon>
    </lineage>
</organism>